<dbReference type="Pfam" id="PF03606">
    <property type="entry name" value="DcuC"/>
    <property type="match status" value="1"/>
</dbReference>
<evidence type="ECO:0000256" key="2">
    <source>
        <dbReference type="ARBA" id="ARBA00022475"/>
    </source>
</evidence>
<comment type="subcellular location">
    <subcellularLocation>
        <location evidence="1">Cell membrane</location>
        <topology evidence="1">Multi-pass membrane protein</topology>
    </subcellularLocation>
</comment>
<evidence type="ECO:0000256" key="6">
    <source>
        <dbReference type="SAM" id="Phobius"/>
    </source>
</evidence>
<feature type="transmembrane region" description="Helical" evidence="6">
    <location>
        <begin position="86"/>
        <end position="103"/>
    </location>
</feature>
<proteinExistence type="predicted"/>
<name>A0A381E4L1_9GAMM</name>
<feature type="transmembrane region" description="Helical" evidence="6">
    <location>
        <begin position="171"/>
        <end position="191"/>
    </location>
</feature>
<evidence type="ECO:0000256" key="3">
    <source>
        <dbReference type="ARBA" id="ARBA00022692"/>
    </source>
</evidence>
<accession>A0A381E4L1</accession>
<feature type="transmembrane region" description="Helical" evidence="6">
    <location>
        <begin position="124"/>
        <end position="142"/>
    </location>
</feature>
<keyword evidence="8" id="KW-1185">Reference proteome</keyword>
<dbReference type="EMBL" id="UFUW01000001">
    <property type="protein sequence ID" value="SUX21236.1"/>
    <property type="molecule type" value="Genomic_DNA"/>
</dbReference>
<feature type="transmembrane region" description="Helical" evidence="6">
    <location>
        <begin position="211"/>
        <end position="229"/>
    </location>
</feature>
<dbReference type="InterPro" id="IPR051679">
    <property type="entry name" value="DASS-Related_Transporters"/>
</dbReference>
<dbReference type="PANTHER" id="PTHR43652">
    <property type="entry name" value="BASIC AMINO ACID ANTIPORTER YFCC-RELATED"/>
    <property type="match status" value="1"/>
</dbReference>
<evidence type="ECO:0000256" key="4">
    <source>
        <dbReference type="ARBA" id="ARBA00022989"/>
    </source>
</evidence>
<evidence type="ECO:0000256" key="5">
    <source>
        <dbReference type="ARBA" id="ARBA00023136"/>
    </source>
</evidence>
<feature type="transmembrane region" description="Helical" evidence="6">
    <location>
        <begin position="323"/>
        <end position="345"/>
    </location>
</feature>
<dbReference type="RefSeq" id="WP_115611257.1">
    <property type="nucleotide sequence ID" value="NZ_JBHLZC010000001.1"/>
</dbReference>
<keyword evidence="5 6" id="KW-0472">Membrane</keyword>
<gene>
    <name evidence="7" type="ORF">NCTC13294_00944</name>
</gene>
<evidence type="ECO:0000313" key="8">
    <source>
        <dbReference type="Proteomes" id="UP000254572"/>
    </source>
</evidence>
<dbReference type="InterPro" id="IPR018385">
    <property type="entry name" value="C4_dicarb_anaerob_car-like"/>
</dbReference>
<feature type="transmembrane region" description="Helical" evidence="6">
    <location>
        <begin position="426"/>
        <end position="445"/>
    </location>
</feature>
<evidence type="ECO:0000256" key="1">
    <source>
        <dbReference type="ARBA" id="ARBA00004651"/>
    </source>
</evidence>
<feature type="transmembrane region" description="Helical" evidence="6">
    <location>
        <begin position="383"/>
        <end position="406"/>
    </location>
</feature>
<feature type="transmembrane region" description="Helical" evidence="6">
    <location>
        <begin position="269"/>
        <end position="288"/>
    </location>
</feature>
<keyword evidence="3 6" id="KW-0812">Transmembrane</keyword>
<evidence type="ECO:0000313" key="7">
    <source>
        <dbReference type="EMBL" id="SUX21236.1"/>
    </source>
</evidence>
<keyword evidence="2" id="KW-1003">Cell membrane</keyword>
<keyword evidence="4 6" id="KW-1133">Transmembrane helix</keyword>
<sequence>MSAQPPEAPAKKKFKMPDIYIVLVIFILLVAAFTYIIPAGQYERETIQTAHGTQTMVVKDTYHTIEQHPVGFMDLVTAIPDGLKRAAGIVFLTFMVGGCMGLIKRAGLIDMGVQNLNRAVDDKGYLVIPILISVFTSLAAFIGVPELSLAYLPVLLPLFYRLGYDGMTATAVSLLGPCMGFTFGLTIPGSVGVGQQIAQLPMFSGSGMRALVLLTVLVITIIYVMRYAAKVKADPQKSLTLETDRAMREAIAAEDAAKGEMTFSKRQKYAGIACFIMFPIAIAMILIKNLGFEAIGGLFLLIGIAAAAIAGKKPQEICDDVNAGMRDMMVAALLCGVASAIAVVMDKGMITDTIVYWLESATRSVPQEVTAITIFWEQSLFNFLIPGATALTLLTMPILSPLAELLNIDQQTVVSANAWGGQLTDIFFPTSGFFVATLVIAKVEYGKWLRFYTPLMFMLGGVACIALYLMQTFAGR</sequence>
<feature type="transmembrane region" description="Helical" evidence="6">
    <location>
        <begin position="451"/>
        <end position="470"/>
    </location>
</feature>
<organism evidence="7 8">
    <name type="scientific">Cardiobacterium valvarum</name>
    <dbReference type="NCBI Taxonomy" id="194702"/>
    <lineage>
        <taxon>Bacteria</taxon>
        <taxon>Pseudomonadati</taxon>
        <taxon>Pseudomonadota</taxon>
        <taxon>Gammaproteobacteria</taxon>
        <taxon>Cardiobacteriales</taxon>
        <taxon>Cardiobacteriaceae</taxon>
        <taxon>Cardiobacterium</taxon>
    </lineage>
</organism>
<feature type="transmembrane region" description="Helical" evidence="6">
    <location>
        <begin position="19"/>
        <end position="37"/>
    </location>
</feature>
<dbReference type="PANTHER" id="PTHR43652:SF6">
    <property type="entry name" value="ARGININE REPRESSOR"/>
    <property type="match status" value="1"/>
</dbReference>
<dbReference type="OrthoDB" id="255482at2"/>
<feature type="transmembrane region" description="Helical" evidence="6">
    <location>
        <begin position="294"/>
        <end position="311"/>
    </location>
</feature>
<protein>
    <submittedName>
        <fullName evidence="7">C4-dicarboxylate anaerobic carrier</fullName>
    </submittedName>
</protein>
<reference evidence="7 8" key="1">
    <citation type="submission" date="2018-06" db="EMBL/GenBank/DDBJ databases">
        <authorList>
            <consortium name="Pathogen Informatics"/>
            <person name="Doyle S."/>
        </authorList>
    </citation>
    <scope>NUCLEOTIDE SEQUENCE [LARGE SCALE GENOMIC DNA]</scope>
    <source>
        <strain evidence="7 8">NCTC13294</strain>
    </source>
</reference>
<dbReference type="Proteomes" id="UP000254572">
    <property type="component" value="Unassembled WGS sequence"/>
</dbReference>
<dbReference type="GO" id="GO:0005886">
    <property type="term" value="C:plasma membrane"/>
    <property type="evidence" value="ECO:0007669"/>
    <property type="project" value="UniProtKB-SubCell"/>
</dbReference>
<dbReference type="AlphaFoldDB" id="A0A381E4L1"/>